<evidence type="ECO:0000313" key="2">
    <source>
        <dbReference type="EMBL" id="RIB23431.1"/>
    </source>
</evidence>
<proteinExistence type="predicted"/>
<dbReference type="GO" id="GO:0000155">
    <property type="term" value="F:phosphorelay sensor kinase activity"/>
    <property type="evidence" value="ECO:0007669"/>
    <property type="project" value="TreeGrafter"/>
</dbReference>
<sequence>MSYNIYRIINSYNFYYIKVNPFLIQISNIETDQLKPHYREANIVEYTQELASDFKNIAKKLVLVYNIDIQSPEEFNKAAGDKIYLDHDMYETILYNLCSNALKHTWNGHITIRLYLDYKDNKKIVLEVSDTG</sequence>
<comment type="caution">
    <text evidence="2">The sequence shown here is derived from an EMBL/GenBank/DDBJ whole genome shotgun (WGS) entry which is preliminary data.</text>
</comment>
<keyword evidence="3" id="KW-1185">Reference proteome</keyword>
<dbReference type="EMBL" id="QKWP01000262">
    <property type="protein sequence ID" value="RIB23431.1"/>
    <property type="molecule type" value="Genomic_DNA"/>
</dbReference>
<protein>
    <recommendedName>
        <fullName evidence="4">Histidine kinase/HSP90-like ATPase domain-containing protein</fullName>
    </recommendedName>
</protein>
<dbReference type="SUPFAM" id="SSF55874">
    <property type="entry name" value="ATPase domain of HSP90 chaperone/DNA topoisomerase II/histidine kinase"/>
    <property type="match status" value="1"/>
</dbReference>
<dbReference type="STRING" id="44941.A0A397VNR5"/>
<dbReference type="OrthoDB" id="60033at2759"/>
<dbReference type="PANTHER" id="PTHR43547:SF2">
    <property type="entry name" value="HYBRID SIGNAL TRANSDUCTION HISTIDINE KINASE C"/>
    <property type="match status" value="1"/>
</dbReference>
<name>A0A397VNR5_9GLOM</name>
<accession>A0A397VNR5</accession>
<evidence type="ECO:0000313" key="3">
    <source>
        <dbReference type="Proteomes" id="UP000266673"/>
    </source>
</evidence>
<organism evidence="2 3">
    <name type="scientific">Gigaspora rosea</name>
    <dbReference type="NCBI Taxonomy" id="44941"/>
    <lineage>
        <taxon>Eukaryota</taxon>
        <taxon>Fungi</taxon>
        <taxon>Fungi incertae sedis</taxon>
        <taxon>Mucoromycota</taxon>
        <taxon>Glomeromycotina</taxon>
        <taxon>Glomeromycetes</taxon>
        <taxon>Diversisporales</taxon>
        <taxon>Gigasporaceae</taxon>
        <taxon>Gigaspora</taxon>
    </lineage>
</organism>
<evidence type="ECO:0008006" key="4">
    <source>
        <dbReference type="Google" id="ProtNLM"/>
    </source>
</evidence>
<dbReference type="AlphaFoldDB" id="A0A397VNR5"/>
<evidence type="ECO:0000256" key="1">
    <source>
        <dbReference type="ARBA" id="ARBA00022553"/>
    </source>
</evidence>
<gene>
    <name evidence="2" type="ORF">C2G38_854394</name>
</gene>
<keyword evidence="1" id="KW-0597">Phosphoprotein</keyword>
<reference evidence="2 3" key="1">
    <citation type="submission" date="2018-06" db="EMBL/GenBank/DDBJ databases">
        <title>Comparative genomics reveals the genomic features of Rhizophagus irregularis, R. cerebriforme, R. diaphanum and Gigaspora rosea, and their symbiotic lifestyle signature.</title>
        <authorList>
            <person name="Morin E."/>
            <person name="San Clemente H."/>
            <person name="Chen E.C.H."/>
            <person name="De La Providencia I."/>
            <person name="Hainaut M."/>
            <person name="Kuo A."/>
            <person name="Kohler A."/>
            <person name="Murat C."/>
            <person name="Tang N."/>
            <person name="Roy S."/>
            <person name="Loubradou J."/>
            <person name="Henrissat B."/>
            <person name="Grigoriev I.V."/>
            <person name="Corradi N."/>
            <person name="Roux C."/>
            <person name="Martin F.M."/>
        </authorList>
    </citation>
    <scope>NUCLEOTIDE SEQUENCE [LARGE SCALE GENOMIC DNA]</scope>
    <source>
        <strain evidence="2 3">DAOM 194757</strain>
    </source>
</reference>
<dbReference type="Proteomes" id="UP000266673">
    <property type="component" value="Unassembled WGS sequence"/>
</dbReference>
<dbReference type="InterPro" id="IPR036890">
    <property type="entry name" value="HATPase_C_sf"/>
</dbReference>
<dbReference type="Gene3D" id="3.30.565.10">
    <property type="entry name" value="Histidine kinase-like ATPase, C-terminal domain"/>
    <property type="match status" value="1"/>
</dbReference>
<dbReference type="PANTHER" id="PTHR43547">
    <property type="entry name" value="TWO-COMPONENT HISTIDINE KINASE"/>
    <property type="match status" value="1"/>
</dbReference>